<dbReference type="InterPro" id="IPR050809">
    <property type="entry name" value="UgpAE/MalFG_permease"/>
</dbReference>
<proteinExistence type="inferred from homology"/>
<keyword evidence="2 7" id="KW-0813">Transport</keyword>
<dbReference type="Gene3D" id="1.10.3720.10">
    <property type="entry name" value="MetI-like"/>
    <property type="match status" value="1"/>
</dbReference>
<keyword evidence="5 7" id="KW-1133">Transmembrane helix</keyword>
<evidence type="ECO:0000313" key="9">
    <source>
        <dbReference type="EMBL" id="QHK22295.1"/>
    </source>
</evidence>
<gene>
    <name evidence="9" type="ORF">GU243_11885</name>
</gene>
<dbReference type="Proteomes" id="UP000464186">
    <property type="component" value="Chromosome"/>
</dbReference>
<feature type="transmembrane region" description="Helical" evidence="7">
    <location>
        <begin position="201"/>
        <end position="221"/>
    </location>
</feature>
<evidence type="ECO:0000313" key="10">
    <source>
        <dbReference type="Proteomes" id="UP000464186"/>
    </source>
</evidence>
<dbReference type="InterPro" id="IPR035906">
    <property type="entry name" value="MetI-like_sf"/>
</dbReference>
<evidence type="ECO:0000256" key="5">
    <source>
        <dbReference type="ARBA" id="ARBA00022989"/>
    </source>
</evidence>
<evidence type="ECO:0000256" key="6">
    <source>
        <dbReference type="ARBA" id="ARBA00023136"/>
    </source>
</evidence>
<dbReference type="AlphaFoldDB" id="A0A6P1NNN9"/>
<protein>
    <submittedName>
        <fullName evidence="9">ABC transporter permease subunit</fullName>
    </submittedName>
</protein>
<keyword evidence="6 7" id="KW-0472">Membrane</keyword>
<feature type="transmembrane region" description="Helical" evidence="7">
    <location>
        <begin position="98"/>
        <end position="121"/>
    </location>
</feature>
<accession>A0A6P1NNN9</accession>
<keyword evidence="4 7" id="KW-0812">Transmembrane</keyword>
<keyword evidence="3" id="KW-1003">Cell membrane</keyword>
<dbReference type="Pfam" id="PF00528">
    <property type="entry name" value="BPD_transp_1"/>
    <property type="match status" value="1"/>
</dbReference>
<reference evidence="9 10" key="1">
    <citation type="submission" date="2020-01" db="EMBL/GenBank/DDBJ databases">
        <title>Pseudarthrobacter psychrotolerans sp. nov., isolated from antarctic soil.</title>
        <authorList>
            <person name="Shin Y."/>
            <person name="Park W."/>
        </authorList>
    </citation>
    <scope>NUCLEOTIDE SEQUENCE [LARGE SCALE GENOMIC DNA]</scope>
    <source>
        <strain evidence="9 10">YJ56</strain>
    </source>
</reference>
<comment type="subcellular location">
    <subcellularLocation>
        <location evidence="1 7">Cell membrane</location>
        <topology evidence="1 7">Multi-pass membrane protein</topology>
    </subcellularLocation>
</comment>
<feature type="transmembrane region" description="Helical" evidence="7">
    <location>
        <begin position="147"/>
        <end position="172"/>
    </location>
</feature>
<dbReference type="KEGG" id="psey:GU243_11885"/>
<dbReference type="EMBL" id="CP047898">
    <property type="protein sequence ID" value="QHK22295.1"/>
    <property type="molecule type" value="Genomic_DNA"/>
</dbReference>
<dbReference type="PROSITE" id="PS50928">
    <property type="entry name" value="ABC_TM1"/>
    <property type="match status" value="1"/>
</dbReference>
<evidence type="ECO:0000256" key="3">
    <source>
        <dbReference type="ARBA" id="ARBA00022475"/>
    </source>
</evidence>
<dbReference type="GO" id="GO:0005886">
    <property type="term" value="C:plasma membrane"/>
    <property type="evidence" value="ECO:0007669"/>
    <property type="project" value="UniProtKB-SubCell"/>
</dbReference>
<feature type="transmembrane region" description="Helical" evidence="7">
    <location>
        <begin position="66"/>
        <end position="86"/>
    </location>
</feature>
<evidence type="ECO:0000256" key="4">
    <source>
        <dbReference type="ARBA" id="ARBA00022692"/>
    </source>
</evidence>
<evidence type="ECO:0000256" key="1">
    <source>
        <dbReference type="ARBA" id="ARBA00004651"/>
    </source>
</evidence>
<dbReference type="CDD" id="cd06261">
    <property type="entry name" value="TM_PBP2"/>
    <property type="match status" value="1"/>
</dbReference>
<dbReference type="PANTHER" id="PTHR43227">
    <property type="entry name" value="BLL4140 PROTEIN"/>
    <property type="match status" value="1"/>
</dbReference>
<dbReference type="InterPro" id="IPR000515">
    <property type="entry name" value="MetI-like"/>
</dbReference>
<dbReference type="SUPFAM" id="SSF161098">
    <property type="entry name" value="MetI-like"/>
    <property type="match status" value="1"/>
</dbReference>
<feature type="domain" description="ABC transmembrane type-1" evidence="8">
    <location>
        <begin position="63"/>
        <end position="275"/>
    </location>
</feature>
<evidence type="ECO:0000256" key="2">
    <source>
        <dbReference type="ARBA" id="ARBA00022448"/>
    </source>
</evidence>
<keyword evidence="10" id="KW-1185">Reference proteome</keyword>
<dbReference type="GO" id="GO:0055085">
    <property type="term" value="P:transmembrane transport"/>
    <property type="evidence" value="ECO:0007669"/>
    <property type="project" value="InterPro"/>
</dbReference>
<name>A0A6P1NNN9_9MICC</name>
<evidence type="ECO:0000256" key="7">
    <source>
        <dbReference type="RuleBase" id="RU363032"/>
    </source>
</evidence>
<evidence type="ECO:0000259" key="8">
    <source>
        <dbReference type="PROSITE" id="PS50928"/>
    </source>
</evidence>
<organism evidence="9 10">
    <name type="scientific">Pseudarthrobacter psychrotolerans</name>
    <dbReference type="NCBI Taxonomy" id="2697569"/>
    <lineage>
        <taxon>Bacteria</taxon>
        <taxon>Bacillati</taxon>
        <taxon>Actinomycetota</taxon>
        <taxon>Actinomycetes</taxon>
        <taxon>Micrococcales</taxon>
        <taxon>Micrococcaceae</taxon>
        <taxon>Pseudarthrobacter</taxon>
    </lineage>
</organism>
<comment type="similarity">
    <text evidence="7">Belongs to the binding-protein-dependent transport system permease family.</text>
</comment>
<feature type="transmembrane region" description="Helical" evidence="7">
    <location>
        <begin position="254"/>
        <end position="276"/>
    </location>
</feature>
<dbReference type="PANTHER" id="PTHR43227:SF8">
    <property type="entry name" value="DIACETYLCHITOBIOSE UPTAKE SYSTEM PERMEASE PROTEIN DASB"/>
    <property type="match status" value="1"/>
</dbReference>
<sequence>MFLAPFLIIFVAMYLVPIGFALQQSFLKTQRSGLGLGGPSTPVFDPWFNYGRIFTDQAFIASLGRVLLFGVVQVPLMLGFALLLALLLDSKSIRGKSFFRLTSFMPYAVPGVIAALMWSFLYSPSSSPINNALAPLGIDIPFMSEELVLWAVANIVTWGWTGYNMIIIYSAIQTIPAEVLESAKLDGASPLRIAWNIKIPMVRSAIILTAVFSIIGTAQLFNEPTVLQAISGGSINSAFTPMMSARAAVQSQDYAYAGAQSVVLALLVGVLSFAFFKLTNRGEK</sequence>